<sequence>MSRLVFHCLALALSIFLPDHSLGQECPLPLDDHQIVVESQLSDKQLRDFRQLTGQKVSEFQRYLTVVADPDQQDNIRELAIENALMLFLPDATMQVGSNKITREYPLAIYLRRLKNLDKKYFDIAITFYDLALLGDWTETDRGYLTTATYFQQFQAFNRKGQPVYKAKTAKQMDVDLRNRKDPFYEEHRWTVLLGNVRLAETTPRKAMH</sequence>
<proteinExistence type="predicted"/>
<evidence type="ECO:0000313" key="1">
    <source>
        <dbReference type="EMBL" id="QIP16287.1"/>
    </source>
</evidence>
<organism evidence="1 2">
    <name type="scientific">Spirosoma aureum</name>
    <dbReference type="NCBI Taxonomy" id="2692134"/>
    <lineage>
        <taxon>Bacteria</taxon>
        <taxon>Pseudomonadati</taxon>
        <taxon>Bacteroidota</taxon>
        <taxon>Cytophagia</taxon>
        <taxon>Cytophagales</taxon>
        <taxon>Cytophagaceae</taxon>
        <taxon>Spirosoma</taxon>
    </lineage>
</organism>
<dbReference type="RefSeq" id="WP_167216039.1">
    <property type="nucleotide sequence ID" value="NZ_CP050063.1"/>
</dbReference>
<name>A0A6G9AUX7_9BACT</name>
<dbReference type="EMBL" id="CP050063">
    <property type="protein sequence ID" value="QIP16287.1"/>
    <property type="molecule type" value="Genomic_DNA"/>
</dbReference>
<dbReference type="AlphaFoldDB" id="A0A6G9AUX7"/>
<protein>
    <submittedName>
        <fullName evidence="1">Uncharacterized protein</fullName>
    </submittedName>
</protein>
<reference evidence="1 2" key="1">
    <citation type="submission" date="2020-03" db="EMBL/GenBank/DDBJ databases">
        <authorList>
            <person name="Kim M.K."/>
        </authorList>
    </citation>
    <scope>NUCLEOTIDE SEQUENCE [LARGE SCALE GENOMIC DNA]</scope>
    <source>
        <strain evidence="1 2">BT328</strain>
    </source>
</reference>
<accession>A0A6G9AUX7</accession>
<gene>
    <name evidence="1" type="ORF">G8759_28420</name>
</gene>
<evidence type="ECO:0000313" key="2">
    <source>
        <dbReference type="Proteomes" id="UP000501802"/>
    </source>
</evidence>
<dbReference type="Proteomes" id="UP000501802">
    <property type="component" value="Chromosome"/>
</dbReference>
<dbReference type="KEGG" id="spib:G8759_28420"/>
<keyword evidence="2" id="KW-1185">Reference proteome</keyword>